<dbReference type="EMBL" id="KV427669">
    <property type="protein sequence ID" value="KZT01181.1"/>
    <property type="molecule type" value="Genomic_DNA"/>
</dbReference>
<organism evidence="1 2">
    <name type="scientific">Laetiporus sulphureus 93-53</name>
    <dbReference type="NCBI Taxonomy" id="1314785"/>
    <lineage>
        <taxon>Eukaryota</taxon>
        <taxon>Fungi</taxon>
        <taxon>Dikarya</taxon>
        <taxon>Basidiomycota</taxon>
        <taxon>Agaricomycotina</taxon>
        <taxon>Agaricomycetes</taxon>
        <taxon>Polyporales</taxon>
        <taxon>Laetiporus</taxon>
    </lineage>
</organism>
<dbReference type="AlphaFoldDB" id="A0A165BJK7"/>
<dbReference type="RefSeq" id="XP_040758921.1">
    <property type="nucleotide sequence ID" value="XM_040910065.1"/>
</dbReference>
<accession>A0A165BJK7</accession>
<sequence length="58" mass="6863">MYSVDILRDPFKRRISFNEGPLAEQISRTYAHADRVDFFRAQGMWSNSRQFVTCRSGF</sequence>
<proteinExistence type="predicted"/>
<dbReference type="InParanoid" id="A0A165BJK7"/>
<name>A0A165BJK7_9APHY</name>
<dbReference type="GeneID" id="63827094"/>
<evidence type="ECO:0000313" key="1">
    <source>
        <dbReference type="EMBL" id="KZT01181.1"/>
    </source>
</evidence>
<dbReference type="Proteomes" id="UP000076871">
    <property type="component" value="Unassembled WGS sequence"/>
</dbReference>
<protein>
    <submittedName>
        <fullName evidence="1">Uncharacterized protein</fullName>
    </submittedName>
</protein>
<gene>
    <name evidence="1" type="ORF">LAESUDRAFT_731550</name>
</gene>
<reference evidence="1 2" key="1">
    <citation type="journal article" date="2016" name="Mol. Biol. Evol.">
        <title>Comparative Genomics of Early-Diverging Mushroom-Forming Fungi Provides Insights into the Origins of Lignocellulose Decay Capabilities.</title>
        <authorList>
            <person name="Nagy L.G."/>
            <person name="Riley R."/>
            <person name="Tritt A."/>
            <person name="Adam C."/>
            <person name="Daum C."/>
            <person name="Floudas D."/>
            <person name="Sun H."/>
            <person name="Yadav J.S."/>
            <person name="Pangilinan J."/>
            <person name="Larsson K.H."/>
            <person name="Matsuura K."/>
            <person name="Barry K."/>
            <person name="Labutti K."/>
            <person name="Kuo R."/>
            <person name="Ohm R.A."/>
            <person name="Bhattacharya S.S."/>
            <person name="Shirouzu T."/>
            <person name="Yoshinaga Y."/>
            <person name="Martin F.M."/>
            <person name="Grigoriev I.V."/>
            <person name="Hibbett D.S."/>
        </authorList>
    </citation>
    <scope>NUCLEOTIDE SEQUENCE [LARGE SCALE GENOMIC DNA]</scope>
    <source>
        <strain evidence="1 2">93-53</strain>
    </source>
</reference>
<evidence type="ECO:0000313" key="2">
    <source>
        <dbReference type="Proteomes" id="UP000076871"/>
    </source>
</evidence>
<keyword evidence="2" id="KW-1185">Reference proteome</keyword>